<evidence type="ECO:0000313" key="2">
    <source>
        <dbReference type="Proteomes" id="UP000181998"/>
    </source>
</evidence>
<sequence>SVILTFSVVMITNILCIYKQYQMLKGFSGSTKYFNKWVLKIEGRNGIQGD</sequence>
<dbReference type="AlphaFoldDB" id="A0A1H9HGU8"/>
<reference evidence="1 2" key="1">
    <citation type="submission" date="2016-10" db="EMBL/GenBank/DDBJ databases">
        <authorList>
            <person name="de Groot N.N."/>
        </authorList>
    </citation>
    <scope>NUCLEOTIDE SEQUENCE [LARGE SCALE GENOMIC DNA]</scope>
    <source>
        <strain evidence="1 2">Nm9</strain>
    </source>
</reference>
<proteinExistence type="predicted"/>
<accession>A0A1H9HGU8</accession>
<name>A0A1H9HGU8_9PROT</name>
<protein>
    <submittedName>
        <fullName evidence="1">Uncharacterized protein</fullName>
    </submittedName>
</protein>
<organism evidence="1 2">
    <name type="scientific">Nitrosomonas ureae</name>
    <dbReference type="NCBI Taxonomy" id="44577"/>
    <lineage>
        <taxon>Bacteria</taxon>
        <taxon>Pseudomonadati</taxon>
        <taxon>Pseudomonadota</taxon>
        <taxon>Betaproteobacteria</taxon>
        <taxon>Nitrosomonadales</taxon>
        <taxon>Nitrosomonadaceae</taxon>
        <taxon>Nitrosomonas</taxon>
    </lineage>
</organism>
<dbReference type="EMBL" id="FOFX01000109">
    <property type="protein sequence ID" value="SEQ61518.1"/>
    <property type="molecule type" value="Genomic_DNA"/>
</dbReference>
<evidence type="ECO:0000313" key="1">
    <source>
        <dbReference type="EMBL" id="SEQ61518.1"/>
    </source>
</evidence>
<dbReference type="Proteomes" id="UP000181998">
    <property type="component" value="Unassembled WGS sequence"/>
</dbReference>
<gene>
    <name evidence="1" type="ORF">SAMN05421510_11091</name>
</gene>
<feature type="non-terminal residue" evidence="1">
    <location>
        <position position="1"/>
    </location>
</feature>